<evidence type="ECO:0000256" key="5">
    <source>
        <dbReference type="ARBA" id="ARBA00022840"/>
    </source>
</evidence>
<dbReference type="SUPFAM" id="SSF47323">
    <property type="entry name" value="Anticodon-binding domain of a subclass of class I aminoacyl-tRNA synthetases"/>
    <property type="match status" value="1"/>
</dbReference>
<dbReference type="InterPro" id="IPR009080">
    <property type="entry name" value="tRNAsynth_Ia_anticodon-bd"/>
</dbReference>
<evidence type="ECO:0000256" key="1">
    <source>
        <dbReference type="ARBA" id="ARBA00005594"/>
    </source>
</evidence>
<dbReference type="Gene3D" id="2.20.28.290">
    <property type="match status" value="1"/>
</dbReference>
<evidence type="ECO:0000256" key="10">
    <source>
        <dbReference type="RuleBase" id="RU363035"/>
    </source>
</evidence>
<dbReference type="GO" id="GO:0006429">
    <property type="term" value="P:leucyl-tRNA aminoacylation"/>
    <property type="evidence" value="ECO:0007669"/>
    <property type="project" value="UniProtKB-UniRule"/>
</dbReference>
<feature type="domain" description="Leucyl-tRNA synthetase editing" evidence="14">
    <location>
        <begin position="221"/>
        <end position="398"/>
    </location>
</feature>
<dbReference type="InterPro" id="IPR001412">
    <property type="entry name" value="aa-tRNA-synth_I_CS"/>
</dbReference>
<evidence type="ECO:0000256" key="4">
    <source>
        <dbReference type="ARBA" id="ARBA00022741"/>
    </source>
</evidence>
<dbReference type="OrthoDB" id="9810365at2"/>
<keyword evidence="4 9" id="KW-0547">Nucleotide-binding</keyword>
<dbReference type="FunFam" id="3.40.50.620:FF:000100">
    <property type="entry name" value="probable leucine--tRNA ligase, mitochondrial"/>
    <property type="match status" value="1"/>
</dbReference>
<evidence type="ECO:0000256" key="3">
    <source>
        <dbReference type="ARBA" id="ARBA00022598"/>
    </source>
</evidence>
<dbReference type="EC" id="6.1.1.4" evidence="9"/>
<comment type="caution">
    <text evidence="15">The sequence shown here is derived from an EMBL/GenBank/DDBJ whole genome shotgun (WGS) entry which is preliminary data.</text>
</comment>
<evidence type="ECO:0000259" key="14">
    <source>
        <dbReference type="Pfam" id="PF13603"/>
    </source>
</evidence>
<dbReference type="Gene3D" id="3.40.50.620">
    <property type="entry name" value="HUPs"/>
    <property type="match status" value="2"/>
</dbReference>
<keyword evidence="16" id="KW-1185">Reference proteome</keyword>
<dbReference type="InterPro" id="IPR009008">
    <property type="entry name" value="Val/Leu/Ile-tRNA-synth_edit"/>
</dbReference>
<dbReference type="SUPFAM" id="SSF52374">
    <property type="entry name" value="Nucleotidylyl transferase"/>
    <property type="match status" value="1"/>
</dbReference>
<gene>
    <name evidence="9" type="primary">leuS</name>
    <name evidence="15" type="ORF">P618_201116</name>
</gene>
<reference evidence="15 16" key="1">
    <citation type="journal article" date="2014" name="FEMS Microbiol. Lett.">
        <title>Draft genome sequences of three Holospora species (Holospora obtusa, Holospora undulata, and Holospora elegans), endonuclear symbiotic bacteria of the ciliate Paramecium caudatum.</title>
        <authorList>
            <person name="Dohra H."/>
            <person name="Tanaka K."/>
            <person name="Suzuki T."/>
            <person name="Fujishima M."/>
            <person name="Suzuki H."/>
        </authorList>
    </citation>
    <scope>NUCLEOTIDE SEQUENCE [LARGE SCALE GENOMIC DNA]</scope>
    <source>
        <strain evidence="15 16">F1</strain>
    </source>
</reference>
<feature type="domain" description="Aminoacyl-tRNA synthetase class Ia" evidence="11">
    <location>
        <begin position="605"/>
        <end position="648"/>
    </location>
</feature>
<dbReference type="PANTHER" id="PTHR43740:SF2">
    <property type="entry name" value="LEUCINE--TRNA LIGASE, MITOCHONDRIAL"/>
    <property type="match status" value="1"/>
</dbReference>
<sequence>MSHNNYSPISCEKKWQEIWKNVNAFEPSSHSKKMYVLEMFPYPSGQLHVGHVRNYALGDVIARFFQQKGYSVLHPMGWDACGLPAETAALKQKVNPKDWTYRNAEHMRQQLQALGLSLQWSRELFSCDAAYYIHEQKMFLKFYEKGIAYRKQAEVNWDPVDHSVLANEQVIQGRGWRSGALVEKRLLNQWFFKITDFAEELLEGLQSLTQWPDHVKRMQEQWIGKSQGACIQFQVWDTSLTFEIFTTTPELLFGTTFFALSAQHPLALLWQKENSKIKEFLKIENCKDTSTRTAEIEEKKGVFSGYYGRHPFLGQNRIPIYVTNYVQGHYGTGAIFGCPAHDLRDFEFSRRYGLPVAPVIRPFETQTMPFKSDGRMIDSDFLNGMTVSEAHHAMLRYLSKQNLGYHKISYRLKDWCISRQRYWGVPIPIIHCPACGIVPVPVKDLPVTLPDDVVFEGKGNPLAAHPTWKHVSCPSCQGPAQRETDTFDTFVESSWYFARFCDVNNPKEPFSKESIKTWMPVNHYIGGVEHAILHLLYARFFSRALKACGYWEIEEPFQRLFTQGMVCHKTYSGTDGTYLYPEEITKQDDGSYCRKSDGSSVTVGRSEKMSKSKCNVVSVDHMIKTYGADTLRLFMLSDTPPEKDLEWSIEGIEGCWRCVHRFWNIVSTVQSKISLKEAYKKPKIFSIPSKNLRRVTHRSVYAIERAVEGYHLNKYITILRELGNSIQDFQERFKNDDDSATWVLKEAVLAFISMMAPVMPHLAQELYSTIDPEVFIHEVKWPCYEEEWLQEDKVTLAVQINGKSKGTIEVSTNEDEAEILKKVLKVPKFQALLEGKKMHRVIIIPHKIVSIVV</sequence>
<dbReference type="InterPro" id="IPR002302">
    <property type="entry name" value="Leu-tRNA-ligase"/>
</dbReference>
<name>W6TFD6_HOLOB</name>
<dbReference type="InterPro" id="IPR002300">
    <property type="entry name" value="aa-tRNA-synth_Ia"/>
</dbReference>
<dbReference type="InterPro" id="IPR014729">
    <property type="entry name" value="Rossmann-like_a/b/a_fold"/>
</dbReference>
<accession>W6TFD6</accession>
<feature type="binding site" evidence="9">
    <location>
        <position position="611"/>
    </location>
    <ligand>
        <name>ATP</name>
        <dbReference type="ChEBI" id="CHEBI:30616"/>
    </ligand>
</feature>
<dbReference type="eggNOG" id="COG0495">
    <property type="taxonomic scope" value="Bacteria"/>
</dbReference>
<dbReference type="HAMAP" id="MF_00049_B">
    <property type="entry name" value="Leu_tRNA_synth_B"/>
    <property type="match status" value="1"/>
</dbReference>
<evidence type="ECO:0000256" key="2">
    <source>
        <dbReference type="ARBA" id="ARBA00022490"/>
    </source>
</evidence>
<dbReference type="InterPro" id="IPR025709">
    <property type="entry name" value="Leu_tRNA-synth_edit"/>
</dbReference>
<evidence type="ECO:0000259" key="12">
    <source>
        <dbReference type="Pfam" id="PF08264"/>
    </source>
</evidence>
<dbReference type="Pfam" id="PF13603">
    <property type="entry name" value="tRNA-synt_1_2"/>
    <property type="match status" value="1"/>
</dbReference>
<keyword evidence="3 9" id="KW-0436">Ligase</keyword>
<evidence type="ECO:0000259" key="13">
    <source>
        <dbReference type="Pfam" id="PF09334"/>
    </source>
</evidence>
<dbReference type="AlphaFoldDB" id="W6TFD6"/>
<dbReference type="NCBIfam" id="TIGR00396">
    <property type="entry name" value="leuS_bact"/>
    <property type="match status" value="1"/>
</dbReference>
<keyword evidence="2 9" id="KW-0963">Cytoplasm</keyword>
<dbReference type="CDD" id="cd00812">
    <property type="entry name" value="LeuRS_core"/>
    <property type="match status" value="1"/>
</dbReference>
<dbReference type="GO" id="GO:0005737">
    <property type="term" value="C:cytoplasm"/>
    <property type="evidence" value="ECO:0007669"/>
    <property type="project" value="UniProtKB-SubCell"/>
</dbReference>
<evidence type="ECO:0000256" key="9">
    <source>
        <dbReference type="HAMAP-Rule" id="MF_00049"/>
    </source>
</evidence>
<evidence type="ECO:0000256" key="7">
    <source>
        <dbReference type="ARBA" id="ARBA00023146"/>
    </source>
</evidence>
<dbReference type="GO" id="GO:0002161">
    <property type="term" value="F:aminoacyl-tRNA deacylase activity"/>
    <property type="evidence" value="ECO:0007669"/>
    <property type="project" value="InterPro"/>
</dbReference>
<dbReference type="Pfam" id="PF00133">
    <property type="entry name" value="tRNA-synt_1"/>
    <property type="match status" value="2"/>
</dbReference>
<dbReference type="RefSeq" id="WP_021827324.1">
    <property type="nucleotide sequence ID" value="NZ_AWTR02000088.1"/>
</dbReference>
<dbReference type="Gene3D" id="3.10.20.590">
    <property type="match status" value="1"/>
</dbReference>
<dbReference type="PRINTS" id="PR00985">
    <property type="entry name" value="TRNASYNTHLEU"/>
</dbReference>
<feature type="domain" description="Aminoacyl-tRNA synthetase class Ia" evidence="11">
    <location>
        <begin position="408"/>
        <end position="568"/>
    </location>
</feature>
<evidence type="ECO:0000259" key="11">
    <source>
        <dbReference type="Pfam" id="PF00133"/>
    </source>
</evidence>
<dbReference type="Proteomes" id="UP000019112">
    <property type="component" value="Unassembled WGS sequence"/>
</dbReference>
<dbReference type="STRING" id="1399147.P618_201116"/>
<dbReference type="GO" id="GO:0005524">
    <property type="term" value="F:ATP binding"/>
    <property type="evidence" value="ECO:0007669"/>
    <property type="project" value="UniProtKB-UniRule"/>
</dbReference>
<dbReference type="SUPFAM" id="SSF50677">
    <property type="entry name" value="ValRS/IleRS/LeuRS editing domain"/>
    <property type="match status" value="1"/>
</dbReference>
<dbReference type="InterPro" id="IPR013155">
    <property type="entry name" value="M/V/L/I-tRNA-synth_anticd-bd"/>
</dbReference>
<comment type="catalytic activity">
    <reaction evidence="8 9">
        <text>tRNA(Leu) + L-leucine + ATP = L-leucyl-tRNA(Leu) + AMP + diphosphate</text>
        <dbReference type="Rhea" id="RHEA:11688"/>
        <dbReference type="Rhea" id="RHEA-COMP:9613"/>
        <dbReference type="Rhea" id="RHEA-COMP:9622"/>
        <dbReference type="ChEBI" id="CHEBI:30616"/>
        <dbReference type="ChEBI" id="CHEBI:33019"/>
        <dbReference type="ChEBI" id="CHEBI:57427"/>
        <dbReference type="ChEBI" id="CHEBI:78442"/>
        <dbReference type="ChEBI" id="CHEBI:78494"/>
        <dbReference type="ChEBI" id="CHEBI:456215"/>
        <dbReference type="EC" id="6.1.1.4"/>
    </reaction>
</comment>
<dbReference type="FunFam" id="1.10.730.10:FF:000002">
    <property type="entry name" value="Leucine--tRNA ligase"/>
    <property type="match status" value="1"/>
</dbReference>
<feature type="domain" description="Methionyl/Leucyl tRNA synthetase" evidence="13">
    <location>
        <begin position="38"/>
        <end position="170"/>
    </location>
</feature>
<evidence type="ECO:0000313" key="16">
    <source>
        <dbReference type="Proteomes" id="UP000019112"/>
    </source>
</evidence>
<dbReference type="GO" id="GO:0004823">
    <property type="term" value="F:leucine-tRNA ligase activity"/>
    <property type="evidence" value="ECO:0007669"/>
    <property type="project" value="UniProtKB-UniRule"/>
</dbReference>
<keyword evidence="5 9" id="KW-0067">ATP-binding</keyword>
<proteinExistence type="inferred from homology"/>
<keyword evidence="7 9" id="KW-0030">Aminoacyl-tRNA synthetase</keyword>
<feature type="short sequence motif" description="'KMSKS' region" evidence="9">
    <location>
        <begin position="608"/>
        <end position="612"/>
    </location>
</feature>
<feature type="domain" description="Methionyl/Valyl/Leucyl/Isoleucyl-tRNA synthetase anticodon-binding" evidence="12">
    <location>
        <begin position="691"/>
        <end position="817"/>
    </location>
</feature>
<dbReference type="PANTHER" id="PTHR43740">
    <property type="entry name" value="LEUCYL-TRNA SYNTHETASE"/>
    <property type="match status" value="1"/>
</dbReference>
<evidence type="ECO:0000256" key="8">
    <source>
        <dbReference type="ARBA" id="ARBA00047469"/>
    </source>
</evidence>
<dbReference type="InterPro" id="IPR015413">
    <property type="entry name" value="Methionyl/Leucyl_tRNA_Synth"/>
</dbReference>
<protein>
    <recommendedName>
        <fullName evidence="9">Leucine--tRNA ligase</fullName>
        <ecNumber evidence="9">6.1.1.4</ecNumber>
    </recommendedName>
    <alternativeName>
        <fullName evidence="9">Leucyl-tRNA synthetase</fullName>
        <shortName evidence="9">LeuRS</shortName>
    </alternativeName>
</protein>
<dbReference type="Gene3D" id="1.10.730.10">
    <property type="entry name" value="Isoleucyl-tRNA Synthetase, Domain 1"/>
    <property type="match status" value="1"/>
</dbReference>
<comment type="subcellular location">
    <subcellularLocation>
        <location evidence="9">Cytoplasm</location>
    </subcellularLocation>
</comment>
<comment type="similarity">
    <text evidence="1 9 10">Belongs to the class-I aminoacyl-tRNA synthetase family.</text>
</comment>
<dbReference type="FunFam" id="3.40.50.620:FF:000003">
    <property type="entry name" value="Leucine--tRNA ligase"/>
    <property type="match status" value="1"/>
</dbReference>
<keyword evidence="6 9" id="KW-0648">Protein biosynthesis</keyword>
<evidence type="ECO:0000256" key="6">
    <source>
        <dbReference type="ARBA" id="ARBA00022917"/>
    </source>
</evidence>
<dbReference type="EMBL" id="AWTR02000088">
    <property type="protein sequence ID" value="ETZ06710.1"/>
    <property type="molecule type" value="Genomic_DNA"/>
</dbReference>
<dbReference type="PROSITE" id="PS00178">
    <property type="entry name" value="AA_TRNA_LIGASE_I"/>
    <property type="match status" value="1"/>
</dbReference>
<feature type="short sequence motif" description="'HIGH' region" evidence="9">
    <location>
        <begin position="41"/>
        <end position="51"/>
    </location>
</feature>
<dbReference type="Pfam" id="PF08264">
    <property type="entry name" value="Anticodon_1"/>
    <property type="match status" value="1"/>
</dbReference>
<dbReference type="Pfam" id="PF09334">
    <property type="entry name" value="tRNA-synt_1g"/>
    <property type="match status" value="1"/>
</dbReference>
<organism evidence="15 16">
    <name type="scientific">Holospora obtusa F1</name>
    <dbReference type="NCBI Taxonomy" id="1399147"/>
    <lineage>
        <taxon>Bacteria</taxon>
        <taxon>Pseudomonadati</taxon>
        <taxon>Pseudomonadota</taxon>
        <taxon>Alphaproteobacteria</taxon>
        <taxon>Holosporales</taxon>
        <taxon>Holosporaceae</taxon>
        <taxon>Holospora</taxon>
    </lineage>
</organism>
<evidence type="ECO:0000313" key="15">
    <source>
        <dbReference type="EMBL" id="ETZ06710.1"/>
    </source>
</evidence>